<dbReference type="Proteomes" id="UP000027195">
    <property type="component" value="Unassembled WGS sequence"/>
</dbReference>
<protein>
    <recommendedName>
        <fullName evidence="8">Cleavage stimulation factor subunit 2 hinge domain-containing protein</fullName>
    </recommendedName>
</protein>
<dbReference type="Gene3D" id="1.25.40.630">
    <property type="match status" value="1"/>
</dbReference>
<dbReference type="GO" id="GO:0003729">
    <property type="term" value="F:mRNA binding"/>
    <property type="evidence" value="ECO:0007669"/>
    <property type="project" value="TreeGrafter"/>
</dbReference>
<evidence type="ECO:0000256" key="1">
    <source>
        <dbReference type="ARBA" id="ARBA00004123"/>
    </source>
</evidence>
<keyword evidence="7" id="KW-1185">Reference proteome</keyword>
<dbReference type="STRING" id="930990.A0A067MLI1"/>
<dbReference type="EMBL" id="KL198031">
    <property type="protein sequence ID" value="KDQ15590.1"/>
    <property type="molecule type" value="Genomic_DNA"/>
</dbReference>
<sequence length="196" mass="21050">MAETANALPVDQMMDLLLKLKTMIPAETDQVRTIISSHPQLAPGLVKTMVLLGILDPDVLTKLLASSVQQPAPLAPAPAPPIAPSAPAAVYPSYADNNRPPPSQPAYSNYSQPPFQSQAHPYHQPTPHVPVAVPPPSAYAQPAPPNPAAAFANLSEDERAMLQRVMTFTPEQINQLPPMERAAFMQLRQQFMGPGA</sequence>
<evidence type="ECO:0000256" key="2">
    <source>
        <dbReference type="ARBA" id="ARBA00023242"/>
    </source>
</evidence>
<feature type="region of interest" description="Disordered" evidence="3">
    <location>
        <begin position="90"/>
        <end position="143"/>
    </location>
</feature>
<evidence type="ECO:0000259" key="4">
    <source>
        <dbReference type="Pfam" id="PF14304"/>
    </source>
</evidence>
<dbReference type="Pfam" id="PF14304">
    <property type="entry name" value="CSTF_C"/>
    <property type="match status" value="1"/>
</dbReference>
<dbReference type="PANTHER" id="PTHR45735:SF2">
    <property type="entry name" value="CLEAVAGE STIMULATION FACTOR SUBUNIT 2"/>
    <property type="match status" value="1"/>
</dbReference>
<dbReference type="InParanoid" id="A0A067MLI1"/>
<gene>
    <name evidence="6" type="ORF">BOTBODRAFT_31487</name>
</gene>
<proteinExistence type="predicted"/>
<feature type="domain" description="Transcription termination and cleavage factor C-terminal" evidence="4">
    <location>
        <begin position="159"/>
        <end position="192"/>
    </location>
</feature>
<feature type="compositionally biased region" description="Pro residues" evidence="3">
    <location>
        <begin position="132"/>
        <end position="143"/>
    </location>
</feature>
<feature type="compositionally biased region" description="Polar residues" evidence="3">
    <location>
        <begin position="105"/>
        <end position="119"/>
    </location>
</feature>
<comment type="subcellular location">
    <subcellularLocation>
        <location evidence="1">Nucleus</location>
    </subcellularLocation>
</comment>
<dbReference type="AlphaFoldDB" id="A0A067MLI1"/>
<evidence type="ECO:0000313" key="6">
    <source>
        <dbReference type="EMBL" id="KDQ15590.1"/>
    </source>
</evidence>
<dbReference type="InterPro" id="IPR025742">
    <property type="entry name" value="CSTF2_hinge"/>
</dbReference>
<name>A0A067MLI1_BOTB1</name>
<dbReference type="PANTHER" id="PTHR45735">
    <property type="entry name" value="CLEAVAGE STIMULATION FACTOR SUBUNIT 2"/>
    <property type="match status" value="1"/>
</dbReference>
<evidence type="ECO:0000259" key="5">
    <source>
        <dbReference type="Pfam" id="PF14327"/>
    </source>
</evidence>
<reference evidence="7" key="1">
    <citation type="journal article" date="2014" name="Proc. Natl. Acad. Sci. U.S.A.">
        <title>Extensive sampling of basidiomycete genomes demonstrates inadequacy of the white-rot/brown-rot paradigm for wood decay fungi.</title>
        <authorList>
            <person name="Riley R."/>
            <person name="Salamov A.A."/>
            <person name="Brown D.W."/>
            <person name="Nagy L.G."/>
            <person name="Floudas D."/>
            <person name="Held B.W."/>
            <person name="Levasseur A."/>
            <person name="Lombard V."/>
            <person name="Morin E."/>
            <person name="Otillar R."/>
            <person name="Lindquist E.A."/>
            <person name="Sun H."/>
            <person name="LaButti K.M."/>
            <person name="Schmutz J."/>
            <person name="Jabbour D."/>
            <person name="Luo H."/>
            <person name="Baker S.E."/>
            <person name="Pisabarro A.G."/>
            <person name="Walton J.D."/>
            <person name="Blanchette R.A."/>
            <person name="Henrissat B."/>
            <person name="Martin F."/>
            <person name="Cullen D."/>
            <person name="Hibbett D.S."/>
            <person name="Grigoriev I.V."/>
        </authorList>
    </citation>
    <scope>NUCLEOTIDE SEQUENCE [LARGE SCALE GENOMIC DNA]</scope>
    <source>
        <strain evidence="7">FD-172 SS1</strain>
    </source>
</reference>
<evidence type="ECO:0000256" key="3">
    <source>
        <dbReference type="SAM" id="MobiDB-lite"/>
    </source>
</evidence>
<dbReference type="Pfam" id="PF14327">
    <property type="entry name" value="CSTF2_hinge"/>
    <property type="match status" value="1"/>
</dbReference>
<dbReference type="HOGENOM" id="CLU_067140_0_0_1"/>
<organism evidence="6 7">
    <name type="scientific">Botryobasidium botryosum (strain FD-172 SS1)</name>
    <dbReference type="NCBI Taxonomy" id="930990"/>
    <lineage>
        <taxon>Eukaryota</taxon>
        <taxon>Fungi</taxon>
        <taxon>Dikarya</taxon>
        <taxon>Basidiomycota</taxon>
        <taxon>Agaricomycotina</taxon>
        <taxon>Agaricomycetes</taxon>
        <taxon>Cantharellales</taxon>
        <taxon>Botryobasidiaceae</taxon>
        <taxon>Botryobasidium</taxon>
    </lineage>
</organism>
<dbReference type="Gene3D" id="1.10.20.70">
    <property type="entry name" value="Transcription termination and cleavage factor, C-terminal domain"/>
    <property type="match status" value="1"/>
</dbReference>
<dbReference type="GO" id="GO:0005847">
    <property type="term" value="C:mRNA cleavage and polyadenylation specificity factor complex"/>
    <property type="evidence" value="ECO:0007669"/>
    <property type="project" value="TreeGrafter"/>
</dbReference>
<evidence type="ECO:0000313" key="7">
    <source>
        <dbReference type="Proteomes" id="UP000027195"/>
    </source>
</evidence>
<dbReference type="GO" id="GO:0031124">
    <property type="term" value="P:mRNA 3'-end processing"/>
    <property type="evidence" value="ECO:0007669"/>
    <property type="project" value="InterPro"/>
</dbReference>
<dbReference type="InterPro" id="IPR038192">
    <property type="entry name" value="CSTF_C_sf"/>
</dbReference>
<accession>A0A067MLI1</accession>
<evidence type="ECO:0008006" key="8">
    <source>
        <dbReference type="Google" id="ProtNLM"/>
    </source>
</evidence>
<dbReference type="InterPro" id="IPR026896">
    <property type="entry name" value="CSTF_C"/>
</dbReference>
<keyword evidence="2" id="KW-0539">Nucleus</keyword>
<dbReference type="OrthoDB" id="272703at2759"/>
<feature type="domain" description="Cleavage stimulation factor subunit 2 hinge" evidence="5">
    <location>
        <begin position="4"/>
        <end position="64"/>
    </location>
</feature>